<dbReference type="Proteomes" id="UP000518266">
    <property type="component" value="Unassembled WGS sequence"/>
</dbReference>
<evidence type="ECO:0000313" key="1">
    <source>
        <dbReference type="EMBL" id="KAF3838819.1"/>
    </source>
</evidence>
<name>A0A7J5XQG2_DISMA</name>
<accession>A0A7J5XQG2</accession>
<feature type="non-terminal residue" evidence="1">
    <location>
        <position position="183"/>
    </location>
</feature>
<gene>
    <name evidence="1" type="ORF">F7725_010587</name>
</gene>
<reference evidence="1 2" key="1">
    <citation type="submission" date="2020-03" db="EMBL/GenBank/DDBJ databases">
        <title>Dissostichus mawsoni Genome sequencing and assembly.</title>
        <authorList>
            <person name="Park H."/>
        </authorList>
    </citation>
    <scope>NUCLEOTIDE SEQUENCE [LARGE SCALE GENOMIC DNA]</scope>
    <source>
        <strain evidence="1">DM0001</strain>
        <tissue evidence="1">Muscle</tissue>
    </source>
</reference>
<organism evidence="1 2">
    <name type="scientific">Dissostichus mawsoni</name>
    <name type="common">Antarctic cod</name>
    <dbReference type="NCBI Taxonomy" id="36200"/>
    <lineage>
        <taxon>Eukaryota</taxon>
        <taxon>Metazoa</taxon>
        <taxon>Chordata</taxon>
        <taxon>Craniata</taxon>
        <taxon>Vertebrata</taxon>
        <taxon>Euteleostomi</taxon>
        <taxon>Actinopterygii</taxon>
        <taxon>Neopterygii</taxon>
        <taxon>Teleostei</taxon>
        <taxon>Neoteleostei</taxon>
        <taxon>Acanthomorphata</taxon>
        <taxon>Eupercaria</taxon>
        <taxon>Perciformes</taxon>
        <taxon>Notothenioidei</taxon>
        <taxon>Nototheniidae</taxon>
        <taxon>Dissostichus</taxon>
    </lineage>
</organism>
<evidence type="ECO:0000313" key="2">
    <source>
        <dbReference type="Proteomes" id="UP000518266"/>
    </source>
</evidence>
<dbReference type="EMBL" id="JAAKFY010000022">
    <property type="protein sequence ID" value="KAF3838819.1"/>
    <property type="molecule type" value="Genomic_DNA"/>
</dbReference>
<keyword evidence="2" id="KW-1185">Reference proteome</keyword>
<comment type="caution">
    <text evidence="1">The sequence shown here is derived from an EMBL/GenBank/DDBJ whole genome shotgun (WGS) entry which is preliminary data.</text>
</comment>
<proteinExistence type="predicted"/>
<dbReference type="AlphaFoldDB" id="A0A7J5XQG2"/>
<protein>
    <submittedName>
        <fullName evidence="1">Uncharacterized protein</fullName>
    </submittedName>
</protein>
<dbReference type="OrthoDB" id="8946688at2759"/>
<sequence>LLAFFGNEQREALPRFQGPSAWEPRDTQLPVELLELFRVDQDSTSKLQPSIAPTNMSLGEHRALEELQGNKEIILKPADKGGSVVIMDRGQYIREAMRQLEDPSYYLPLDSPIYEETAGSLLRRSRSTVFGESSSADPIIREVVEDKRIAPCVQTFCPFSVQASRLVKRNFDRIVGDTPWVSR</sequence>